<dbReference type="InterPro" id="IPR027473">
    <property type="entry name" value="L-asparaginase_C"/>
</dbReference>
<dbReference type="InterPro" id="IPR027475">
    <property type="entry name" value="Asparaginase/glutaminase_AS2"/>
</dbReference>
<feature type="active site" evidence="6">
    <location>
        <position position="85"/>
    </location>
</feature>
<evidence type="ECO:0000256" key="1">
    <source>
        <dbReference type="ARBA" id="ARBA00010518"/>
    </source>
</evidence>
<evidence type="ECO:0000313" key="9">
    <source>
        <dbReference type="EMBL" id="EFL44268.1"/>
    </source>
</evidence>
<dbReference type="PROSITE" id="PS00917">
    <property type="entry name" value="ASN_GLN_ASE_2"/>
    <property type="match status" value="1"/>
</dbReference>
<dbReference type="Proteomes" id="UP000004431">
    <property type="component" value="Unassembled WGS sequence"/>
</dbReference>
<keyword evidence="3 9" id="KW-0378">Hydrolase</keyword>
<sequence length="339" mass="37386">MNHILLLATGGTIASAPFARGLTPTLCGVELAEYVPQLNDICTFDVQQLMNIDSTNMQPCHWQQIAAAIEHTYDDYDAFVILHGTDTMAYTAAALSYLIQHSSKPIVLTGSQQPMTSAFTDAKLNLYQAVLYALDSRSHDVSIVFGSQAICGTRAYKQKTMSFNAFTSINYPVLAYIRNNKIIRNTDVVHGAPVRVHAQKPVFYHSLCERVMCLKLAPGLQPSIFYQLQRDYDAIILETFGIGGIPNAASWSFAPALQAWIDAHKTLVLTTQVAEEGLDLAVYEVGQAFAHTPAVLRGSDMTTEALLAKTMWVLGQTHDPAKVHELFYTPINHDCAMQE</sequence>
<evidence type="ECO:0000256" key="3">
    <source>
        <dbReference type="ARBA" id="ARBA00022801"/>
    </source>
</evidence>
<dbReference type="PANTHER" id="PTHR11707:SF28">
    <property type="entry name" value="60 KDA LYSOPHOSPHOLIPASE"/>
    <property type="match status" value="1"/>
</dbReference>
<comment type="similarity">
    <text evidence="1">Belongs to the asparaginase 1 family.</text>
</comment>
<dbReference type="PROSITE" id="PS51732">
    <property type="entry name" value="ASN_GLN_ASE_3"/>
    <property type="match status" value="1"/>
</dbReference>
<dbReference type="InterPro" id="IPR040919">
    <property type="entry name" value="Asparaginase_C"/>
</dbReference>
<gene>
    <name evidence="9" type="ORF">HMPREF9248_0897</name>
</gene>
<dbReference type="InterPro" id="IPR037152">
    <property type="entry name" value="L-asparaginase_N_sf"/>
</dbReference>
<dbReference type="SMART" id="SM00870">
    <property type="entry name" value="Asparaginase"/>
    <property type="match status" value="1"/>
</dbReference>
<evidence type="ECO:0000256" key="6">
    <source>
        <dbReference type="PROSITE-ProRule" id="PRU10100"/>
    </source>
</evidence>
<dbReference type="GO" id="GO:0004067">
    <property type="term" value="F:asparaginase activity"/>
    <property type="evidence" value="ECO:0007669"/>
    <property type="project" value="UniProtKB-EC"/>
</dbReference>
<dbReference type="InterPro" id="IPR027474">
    <property type="entry name" value="L-asparaginase_N"/>
</dbReference>
<dbReference type="InterPro" id="IPR041725">
    <property type="entry name" value="L-asparaginase_I"/>
</dbReference>
<dbReference type="CDD" id="cd08963">
    <property type="entry name" value="L-asparaginase_I"/>
    <property type="match status" value="1"/>
</dbReference>
<feature type="domain" description="Asparaginase/glutaminase C-terminal" evidence="8">
    <location>
        <begin position="210"/>
        <end position="327"/>
    </location>
</feature>
<evidence type="ECO:0000313" key="10">
    <source>
        <dbReference type="Proteomes" id="UP000004431"/>
    </source>
</evidence>
<dbReference type="PIRSF" id="PIRSF500176">
    <property type="entry name" value="L_ASNase"/>
    <property type="match status" value="1"/>
</dbReference>
<organism evidence="9 10">
    <name type="scientific">Fannyhessea vaginae PB189-T1-4</name>
    <dbReference type="NCBI Taxonomy" id="866774"/>
    <lineage>
        <taxon>Bacteria</taxon>
        <taxon>Bacillati</taxon>
        <taxon>Actinomycetota</taxon>
        <taxon>Coriobacteriia</taxon>
        <taxon>Coriobacteriales</taxon>
        <taxon>Atopobiaceae</taxon>
        <taxon>Fannyhessea</taxon>
    </lineage>
</organism>
<proteinExistence type="inferred from homology"/>
<dbReference type="Gene3D" id="3.40.50.1170">
    <property type="entry name" value="L-asparaginase, N-terminal domain"/>
    <property type="match status" value="1"/>
</dbReference>
<dbReference type="RefSeq" id="WP_006303979.1">
    <property type="nucleotide sequence ID" value="NZ_AEDQ01000017.1"/>
</dbReference>
<dbReference type="Pfam" id="PF17763">
    <property type="entry name" value="Asparaginase_C"/>
    <property type="match status" value="1"/>
</dbReference>
<dbReference type="SFLD" id="SFLDS00057">
    <property type="entry name" value="Glutaminase/Asparaginase"/>
    <property type="match status" value="1"/>
</dbReference>
<feature type="domain" description="L-asparaginase N-terminal" evidence="7">
    <location>
        <begin position="3"/>
        <end position="185"/>
    </location>
</feature>
<dbReference type="SUPFAM" id="SSF53774">
    <property type="entry name" value="Glutaminase/Asparaginase"/>
    <property type="match status" value="1"/>
</dbReference>
<protein>
    <recommendedName>
        <fullName evidence="2">asparaginase</fullName>
        <ecNumber evidence="2">3.5.1.1</ecNumber>
    </recommendedName>
</protein>
<dbReference type="InterPro" id="IPR006034">
    <property type="entry name" value="Asparaginase/glutaminase-like"/>
</dbReference>
<evidence type="ECO:0000259" key="8">
    <source>
        <dbReference type="Pfam" id="PF17763"/>
    </source>
</evidence>
<dbReference type="PANTHER" id="PTHR11707">
    <property type="entry name" value="L-ASPARAGINASE"/>
    <property type="match status" value="1"/>
</dbReference>
<dbReference type="InterPro" id="IPR036152">
    <property type="entry name" value="Asp/glu_Ase-like_sf"/>
</dbReference>
<comment type="caution">
    <text evidence="9">The sequence shown here is derived from an EMBL/GenBank/DDBJ whole genome shotgun (WGS) entry which is preliminary data.</text>
</comment>
<dbReference type="Pfam" id="PF00710">
    <property type="entry name" value="Asparaginase"/>
    <property type="match status" value="1"/>
</dbReference>
<dbReference type="InterPro" id="IPR006033">
    <property type="entry name" value="AsnA_fam"/>
</dbReference>
<comment type="catalytic activity">
    <reaction evidence="4">
        <text>L-asparagine + H2O = L-aspartate + NH4(+)</text>
        <dbReference type="Rhea" id="RHEA:21016"/>
        <dbReference type="ChEBI" id="CHEBI:15377"/>
        <dbReference type="ChEBI" id="CHEBI:28938"/>
        <dbReference type="ChEBI" id="CHEBI:29991"/>
        <dbReference type="ChEBI" id="CHEBI:58048"/>
        <dbReference type="EC" id="3.5.1.1"/>
    </reaction>
</comment>
<dbReference type="PROSITE" id="PS00144">
    <property type="entry name" value="ASN_GLN_ASE_1"/>
    <property type="match status" value="1"/>
</dbReference>
<dbReference type="PIRSF" id="PIRSF001220">
    <property type="entry name" value="L-ASNase_gatD"/>
    <property type="match status" value="1"/>
</dbReference>
<evidence type="ECO:0000256" key="4">
    <source>
        <dbReference type="ARBA" id="ARBA00049366"/>
    </source>
</evidence>
<dbReference type="NCBIfam" id="TIGR00519">
    <property type="entry name" value="asnASE_I"/>
    <property type="match status" value="1"/>
</dbReference>
<dbReference type="InterPro" id="IPR020827">
    <property type="entry name" value="Asparaginase/glutaminase_AS1"/>
</dbReference>
<keyword evidence="10" id="KW-1185">Reference proteome</keyword>
<dbReference type="EC" id="3.5.1.1" evidence="2"/>
<evidence type="ECO:0000256" key="5">
    <source>
        <dbReference type="PROSITE-ProRule" id="PRU10099"/>
    </source>
</evidence>
<evidence type="ECO:0000256" key="2">
    <source>
        <dbReference type="ARBA" id="ARBA00012920"/>
    </source>
</evidence>
<name>A0ABN0B0K0_9ACTN</name>
<evidence type="ECO:0000259" key="7">
    <source>
        <dbReference type="Pfam" id="PF00710"/>
    </source>
</evidence>
<feature type="active site" evidence="5">
    <location>
        <position position="12"/>
    </location>
</feature>
<reference evidence="9 10" key="1">
    <citation type="submission" date="2010-08" db="EMBL/GenBank/DDBJ databases">
        <authorList>
            <person name="Durkin A.S."/>
            <person name="Madupu R."/>
            <person name="Torralba M."/>
            <person name="Gillis M."/>
            <person name="Methe B."/>
            <person name="Sutton G."/>
            <person name="Nelson K.E."/>
        </authorList>
    </citation>
    <scope>NUCLEOTIDE SEQUENCE [LARGE SCALE GENOMIC DNA]</scope>
    <source>
        <strain evidence="9 10">PB189-T1-4</strain>
    </source>
</reference>
<accession>A0ABN0B0K0</accession>
<dbReference type="EMBL" id="AEDQ01000017">
    <property type="protein sequence ID" value="EFL44268.1"/>
    <property type="molecule type" value="Genomic_DNA"/>
</dbReference>
<dbReference type="PRINTS" id="PR00139">
    <property type="entry name" value="ASNGLNASE"/>
</dbReference>
<dbReference type="Gene3D" id="3.40.50.40">
    <property type="match status" value="1"/>
</dbReference>